<reference evidence="4" key="1">
    <citation type="submission" date="2011-07" db="EMBL/GenBank/DDBJ databases">
        <authorList>
            <consortium name="Caenorhabditis brenneri Sequencing and Analysis Consortium"/>
            <person name="Wilson R.K."/>
        </authorList>
    </citation>
    <scope>NUCLEOTIDE SEQUENCE [LARGE SCALE GENOMIC DNA]</scope>
    <source>
        <strain evidence="4">PB2801</strain>
    </source>
</reference>
<dbReference type="InterPro" id="IPR036465">
    <property type="entry name" value="vWFA_dom_sf"/>
</dbReference>
<dbReference type="GO" id="GO:0045087">
    <property type="term" value="P:innate immune response"/>
    <property type="evidence" value="ECO:0007669"/>
    <property type="project" value="TreeGrafter"/>
</dbReference>
<accession>G0NIH6</accession>
<dbReference type="PROSITE" id="PS50041">
    <property type="entry name" value="C_TYPE_LECTIN_2"/>
    <property type="match status" value="1"/>
</dbReference>
<dbReference type="InParanoid" id="G0NIH6"/>
<organism evidence="4">
    <name type="scientific">Caenorhabditis brenneri</name>
    <name type="common">Nematode worm</name>
    <dbReference type="NCBI Taxonomy" id="135651"/>
    <lineage>
        <taxon>Eukaryota</taxon>
        <taxon>Metazoa</taxon>
        <taxon>Ecdysozoa</taxon>
        <taxon>Nematoda</taxon>
        <taxon>Chromadorea</taxon>
        <taxon>Rhabditida</taxon>
        <taxon>Rhabditina</taxon>
        <taxon>Rhabditomorpha</taxon>
        <taxon>Rhabditoidea</taxon>
        <taxon>Rhabditidae</taxon>
        <taxon>Peloderinae</taxon>
        <taxon>Caenorhabditis</taxon>
    </lineage>
</organism>
<evidence type="ECO:0000259" key="1">
    <source>
        <dbReference type="PROSITE" id="PS50041"/>
    </source>
</evidence>
<dbReference type="Pfam" id="PF00092">
    <property type="entry name" value="VWA"/>
    <property type="match status" value="1"/>
</dbReference>
<feature type="domain" description="C-type lectin" evidence="1">
    <location>
        <begin position="156"/>
        <end position="278"/>
    </location>
</feature>
<dbReference type="STRING" id="135651.G0NIH6"/>
<dbReference type="InterPro" id="IPR002035">
    <property type="entry name" value="VWF_A"/>
</dbReference>
<dbReference type="AlphaFoldDB" id="G0NIH6"/>
<dbReference type="OMA" id="ANLGECI"/>
<keyword evidence="4" id="KW-1185">Reference proteome</keyword>
<dbReference type="InterPro" id="IPR016186">
    <property type="entry name" value="C-type_lectin-like/link_sf"/>
</dbReference>
<dbReference type="Gene3D" id="3.10.100.10">
    <property type="entry name" value="Mannose-Binding Protein A, subunit A"/>
    <property type="match status" value="1"/>
</dbReference>
<dbReference type="PANTHER" id="PTHR31024">
    <property type="entry name" value="C-TYPE LECTIN"/>
    <property type="match status" value="1"/>
</dbReference>
<dbReference type="Pfam" id="PF00059">
    <property type="entry name" value="Lectin_C"/>
    <property type="match status" value="1"/>
</dbReference>
<dbReference type="SUPFAM" id="SSF56436">
    <property type="entry name" value="C-type lectin-like"/>
    <property type="match status" value="1"/>
</dbReference>
<dbReference type="CDD" id="cd00037">
    <property type="entry name" value="CLECT"/>
    <property type="match status" value="1"/>
</dbReference>
<dbReference type="eggNOG" id="ENOG502TJJ6">
    <property type="taxonomic scope" value="Eukaryota"/>
</dbReference>
<dbReference type="InterPro" id="IPR001304">
    <property type="entry name" value="C-type_lectin-like"/>
</dbReference>
<name>G0NIH6_CAEBE</name>
<dbReference type="PROSITE" id="PS50234">
    <property type="entry name" value="VWFA"/>
    <property type="match status" value="1"/>
</dbReference>
<protein>
    <submittedName>
        <fullName evidence="3">CBN-CLEC-101 protein</fullName>
    </submittedName>
</protein>
<gene>
    <name evidence="3" type="primary">Cbn-clec-101</name>
    <name evidence="3" type="ORF">CAEBREN_07748</name>
</gene>
<dbReference type="PANTHER" id="PTHR31024:SF3">
    <property type="entry name" value="C-TYPE LECTIN-RELATED"/>
    <property type="match status" value="1"/>
</dbReference>
<evidence type="ECO:0000259" key="2">
    <source>
        <dbReference type="PROSITE" id="PS50234"/>
    </source>
</evidence>
<dbReference type="HOGENOM" id="CLU_060615_0_0_1"/>
<dbReference type="SUPFAM" id="SSF53300">
    <property type="entry name" value="vWA-like"/>
    <property type="match status" value="1"/>
</dbReference>
<dbReference type="SMART" id="SM00034">
    <property type="entry name" value="CLECT"/>
    <property type="match status" value="1"/>
</dbReference>
<dbReference type="EMBL" id="GL379890">
    <property type="protein sequence ID" value="EGT31869.1"/>
    <property type="molecule type" value="Genomic_DNA"/>
</dbReference>
<dbReference type="OrthoDB" id="5787264at2759"/>
<feature type="domain" description="VWFA" evidence="2">
    <location>
        <begin position="1"/>
        <end position="129"/>
    </location>
</feature>
<sequence>MADLNKIQSINDLKNTLFNGTISETYESNLAKGLEAAEDMLYYGSVDKKRDYYQRAIIVYASVFNSQFDPTGVANRLKADGINIITIAFDEENQVSGELDWELSKVASPRYNFSNFEDENILDQIRGALLESNCFCPNEWLQYRNSFIDEYSKPFGTCLHYLSLTASWTAARFACRHIHNNSHLATEFDKAKHDYIFQMVQNSEQPEIYHIGLNMVKGVWKWDQPPGLDQPNLQGWEGWDKGYPLTSSTKNAVMNKIGAAGTVWQNVQAMSVGGYVCEVAACDTDNFCDRDDVN</sequence>
<evidence type="ECO:0000313" key="3">
    <source>
        <dbReference type="EMBL" id="EGT31869.1"/>
    </source>
</evidence>
<proteinExistence type="predicted"/>
<dbReference type="Proteomes" id="UP000008068">
    <property type="component" value="Unassembled WGS sequence"/>
</dbReference>
<dbReference type="InterPro" id="IPR016187">
    <property type="entry name" value="CTDL_fold"/>
</dbReference>
<dbReference type="Gene3D" id="3.40.50.410">
    <property type="entry name" value="von Willebrand factor, type A domain"/>
    <property type="match status" value="1"/>
</dbReference>
<evidence type="ECO:0000313" key="4">
    <source>
        <dbReference type="Proteomes" id="UP000008068"/>
    </source>
</evidence>